<keyword evidence="2" id="KW-0808">Transferase</keyword>
<dbReference type="Proteomes" id="UP001612415">
    <property type="component" value="Unassembled WGS sequence"/>
</dbReference>
<evidence type="ECO:0000256" key="5">
    <source>
        <dbReference type="PROSITE-ProRule" id="PRU01363"/>
    </source>
</evidence>
<dbReference type="Gene3D" id="3.40.47.10">
    <property type="match status" value="1"/>
</dbReference>
<dbReference type="SUPFAM" id="SSF55048">
    <property type="entry name" value="Probable ACP-binding domain of malonyl-CoA ACP transacylase"/>
    <property type="match status" value="1"/>
</dbReference>
<dbReference type="Gene3D" id="3.10.129.110">
    <property type="entry name" value="Polyketide synthase dehydratase"/>
    <property type="match status" value="1"/>
</dbReference>
<proteinExistence type="predicted"/>
<dbReference type="SUPFAM" id="SSF53901">
    <property type="entry name" value="Thiolase-like"/>
    <property type="match status" value="1"/>
</dbReference>
<dbReference type="Pfam" id="PF08659">
    <property type="entry name" value="KR"/>
    <property type="match status" value="1"/>
</dbReference>
<dbReference type="InterPro" id="IPR032821">
    <property type="entry name" value="PKS_assoc"/>
</dbReference>
<dbReference type="InterPro" id="IPR016036">
    <property type="entry name" value="Malonyl_transacylase_ACP-bd"/>
</dbReference>
<feature type="active site" description="Proton donor; for dehydratase activity" evidence="5">
    <location>
        <position position="711"/>
    </location>
</feature>
<dbReference type="SMART" id="SM00827">
    <property type="entry name" value="PKS_AT"/>
    <property type="match status" value="1"/>
</dbReference>
<dbReference type="Pfam" id="PF16197">
    <property type="entry name" value="KAsynt_C_assoc"/>
    <property type="match status" value="1"/>
</dbReference>
<accession>A0ABW7YII0</accession>
<dbReference type="InterPro" id="IPR020807">
    <property type="entry name" value="PKS_DH"/>
</dbReference>
<dbReference type="Pfam" id="PF00698">
    <property type="entry name" value="Acyl_transf_1"/>
    <property type="match status" value="1"/>
</dbReference>
<dbReference type="Gene3D" id="3.30.70.3290">
    <property type="match status" value="1"/>
</dbReference>
<feature type="region of interest" description="N-terminal hotdog fold" evidence="5">
    <location>
        <begin position="510"/>
        <end position="636"/>
    </location>
</feature>
<dbReference type="InterPro" id="IPR055123">
    <property type="entry name" value="SpnB-like_Rossmann"/>
</dbReference>
<dbReference type="SMART" id="SM00826">
    <property type="entry name" value="PKS_DH"/>
    <property type="match status" value="1"/>
</dbReference>
<organism evidence="8 9">
    <name type="scientific">Streptomyces cellulosae</name>
    <dbReference type="NCBI Taxonomy" id="1968"/>
    <lineage>
        <taxon>Bacteria</taxon>
        <taxon>Bacillati</taxon>
        <taxon>Actinomycetota</taxon>
        <taxon>Actinomycetes</taxon>
        <taxon>Kitasatosporales</taxon>
        <taxon>Streptomycetaceae</taxon>
        <taxon>Streptomyces</taxon>
    </lineage>
</organism>
<sequence>MRLLTEARPWRETGRPRRAGVSSFGISGTNAHVIVEEGDPDPAPDSAVRPDRTASPVPWLVSGRDEVALREQALRLREHVAGRVDADPVDVGFSLATTRAAHEHRAAVVGSTREELLAGLDALVRGDRAPEVLRGGVLRKGRTAFLLTGQGSQRLGMGRELYETFPAFAATLDAVCRHLDPTLPRPLKRVLFAPEGSADSALLDQTAFTQAALFAVETALYRLLEHHGVVPDYLIGHSIGEVTAAHLSGVWELADACAVVAARGRLMQAAREGGAMVALEASDDEVREALPAYGDTVAVAGVNGPRSTVVSGDAEAVDDLARLWRSRGRKTKRLPVSHAFHSPHMDDVLEEFRAALKEVTFHEPRIPVVSNITGELATPDELRSPAYWARHIREAVRFLDGVRFLETAGVTEWLELGPDGVLTAMAQECLTQDTATLTPLLRATRPETLTFATALARTHLNGGTADWTAVFPGGRRIELPTYAFRRDRYWLTSATRDADAAGLGLSAADHPLLGAAVPVADRDTYLLTGRLSLATHPWLADHALHGVVVFPGTGLLELAVRAGEEAGCQAVEQLTLAAPLVVPERGGAQVQVVVGEPDPNGRRRLEIYARQNGADDSDRSWTTCATGLVAQETAPVSAPDGLLVWPPADAVEVELDDAYARLDAAGYAYGPAFQGLRRLWRGDGELYAEVALSEEQRAEASGFALHPALLDAALHALLPGVADEDRPAVVPFAWEGARVHAVGATVLRVRLAVSGAESVTLTAADGAGAPVASVDSLVLRPLSQDAVRDAATAAQDVRDGLLRMEWIPLPDAGGQDSAEWTTLGDGDALPDLTELSGDVPDTVVVRLPSASAAGAAVSDVLALVRGWLAQERFAGSRLVVVTRGAVAVGAEDVSDVALAGVWGLLRSAQTENPGRFGLIDLEVRGDLPAAAVACGEPQLAVRGGRLLVPRLAAFAVPARTEVPSWGAGTVLVTGALGALGGVLVRHLVSGYGVRRLLLLSRRGEGAPGAGELRAELEGLGARVSFAACDAADRVALARVLERVPAEFPL</sequence>
<feature type="region of interest" description="C-terminal hotdog fold" evidence="5">
    <location>
        <begin position="650"/>
        <end position="788"/>
    </location>
</feature>
<dbReference type="InterPro" id="IPR049900">
    <property type="entry name" value="PKS_mFAS_DH"/>
</dbReference>
<dbReference type="Pfam" id="PF21089">
    <property type="entry name" value="PKS_DH_N"/>
    <property type="match status" value="1"/>
</dbReference>
<dbReference type="EMBL" id="JBITDC010000052">
    <property type="protein sequence ID" value="MFI5682241.1"/>
    <property type="molecule type" value="Genomic_DNA"/>
</dbReference>
<dbReference type="InterPro" id="IPR049552">
    <property type="entry name" value="PKS_DH_N"/>
</dbReference>
<evidence type="ECO:0000313" key="8">
    <source>
        <dbReference type="EMBL" id="MFI5682241.1"/>
    </source>
</evidence>
<comment type="pathway">
    <text evidence="1">Antibiotic biosynthesis.</text>
</comment>
<evidence type="ECO:0000256" key="2">
    <source>
        <dbReference type="ARBA" id="ARBA00022679"/>
    </source>
</evidence>
<dbReference type="InterPro" id="IPR014043">
    <property type="entry name" value="Acyl_transferase_dom"/>
</dbReference>
<dbReference type="SUPFAM" id="SSF51735">
    <property type="entry name" value="NAD(P)-binding Rossmann-fold domains"/>
    <property type="match status" value="2"/>
</dbReference>
<dbReference type="InterPro" id="IPR016039">
    <property type="entry name" value="Thiolase-like"/>
</dbReference>
<dbReference type="Pfam" id="PF22953">
    <property type="entry name" value="SpnB_Rossmann"/>
    <property type="match status" value="1"/>
</dbReference>
<name>A0ABW7YII0_STRCE</name>
<evidence type="ECO:0000256" key="4">
    <source>
        <dbReference type="ARBA" id="ARBA00023315"/>
    </source>
</evidence>
<dbReference type="InterPro" id="IPR036291">
    <property type="entry name" value="NAD(P)-bd_dom_sf"/>
</dbReference>
<keyword evidence="9" id="KW-1185">Reference proteome</keyword>
<dbReference type="Gene3D" id="3.40.50.11460">
    <property type="match status" value="1"/>
</dbReference>
<keyword evidence="3" id="KW-0511">Multifunctional enzyme</keyword>
<dbReference type="InterPro" id="IPR013968">
    <property type="entry name" value="PKS_KR"/>
</dbReference>
<comment type="caution">
    <text evidence="8">The sequence shown here is derived from an EMBL/GenBank/DDBJ whole genome shotgun (WGS) entry which is preliminary data.</text>
</comment>
<evidence type="ECO:0000256" key="6">
    <source>
        <dbReference type="SAM" id="MobiDB-lite"/>
    </source>
</evidence>
<dbReference type="SUPFAM" id="SSF52151">
    <property type="entry name" value="FabD/lysophospholipase-like"/>
    <property type="match status" value="1"/>
</dbReference>
<gene>
    <name evidence="8" type="ORF">ACIA8P_48300</name>
</gene>
<evidence type="ECO:0000259" key="7">
    <source>
        <dbReference type="PROSITE" id="PS52019"/>
    </source>
</evidence>
<reference evidence="8 9" key="1">
    <citation type="submission" date="2024-10" db="EMBL/GenBank/DDBJ databases">
        <title>The Natural Products Discovery Center: Release of the First 8490 Sequenced Strains for Exploring Actinobacteria Biosynthetic Diversity.</title>
        <authorList>
            <person name="Kalkreuter E."/>
            <person name="Kautsar S.A."/>
            <person name="Yang D."/>
            <person name="Bader C.D."/>
            <person name="Teijaro C.N."/>
            <person name="Fluegel L."/>
            <person name="Davis C.M."/>
            <person name="Simpson J.R."/>
            <person name="Lauterbach L."/>
            <person name="Steele A.D."/>
            <person name="Gui C."/>
            <person name="Meng S."/>
            <person name="Li G."/>
            <person name="Viehrig K."/>
            <person name="Ye F."/>
            <person name="Su P."/>
            <person name="Kiefer A.F."/>
            <person name="Nichols A."/>
            <person name="Cepeda A.J."/>
            <person name="Yan W."/>
            <person name="Fan B."/>
            <person name="Jiang Y."/>
            <person name="Adhikari A."/>
            <person name="Zheng C.-J."/>
            <person name="Schuster L."/>
            <person name="Cowan T.M."/>
            <person name="Smanski M.J."/>
            <person name="Chevrette M.G."/>
            <person name="De Carvalho L.P.S."/>
            <person name="Shen B."/>
        </authorList>
    </citation>
    <scope>NUCLEOTIDE SEQUENCE [LARGE SCALE GENOMIC DNA]</scope>
    <source>
        <strain evidence="8 9">NPDC051599</strain>
    </source>
</reference>
<dbReference type="InterPro" id="IPR042104">
    <property type="entry name" value="PKS_dehydratase_sf"/>
</dbReference>
<dbReference type="InterPro" id="IPR016035">
    <property type="entry name" value="Acyl_Trfase/lysoPLipase"/>
</dbReference>
<feature type="active site" description="Proton acceptor; for dehydratase activity" evidence="5">
    <location>
        <position position="542"/>
    </location>
</feature>
<dbReference type="InterPro" id="IPR050091">
    <property type="entry name" value="PKS_NRPS_Biosynth_Enz"/>
</dbReference>
<protein>
    <submittedName>
        <fullName evidence="8">Acyltransferase domain-containing protein</fullName>
    </submittedName>
</protein>
<dbReference type="GO" id="GO:0016746">
    <property type="term" value="F:acyltransferase activity"/>
    <property type="evidence" value="ECO:0007669"/>
    <property type="project" value="UniProtKB-KW"/>
</dbReference>
<evidence type="ECO:0000256" key="3">
    <source>
        <dbReference type="ARBA" id="ARBA00023268"/>
    </source>
</evidence>
<dbReference type="InterPro" id="IPR049551">
    <property type="entry name" value="PKS_DH_C"/>
</dbReference>
<dbReference type="PANTHER" id="PTHR43775">
    <property type="entry name" value="FATTY ACID SYNTHASE"/>
    <property type="match status" value="1"/>
</dbReference>
<dbReference type="PROSITE" id="PS52019">
    <property type="entry name" value="PKS_MFAS_DH"/>
    <property type="match status" value="1"/>
</dbReference>
<keyword evidence="4 8" id="KW-0012">Acyltransferase</keyword>
<feature type="domain" description="PKS/mFAS DH" evidence="7">
    <location>
        <begin position="510"/>
        <end position="788"/>
    </location>
</feature>
<dbReference type="InterPro" id="IPR001227">
    <property type="entry name" value="Ac_transferase_dom_sf"/>
</dbReference>
<feature type="non-terminal residue" evidence="8">
    <location>
        <position position="1049"/>
    </location>
</feature>
<dbReference type="Gene3D" id="3.40.50.720">
    <property type="entry name" value="NAD(P)-binding Rossmann-like Domain"/>
    <property type="match status" value="1"/>
</dbReference>
<dbReference type="PANTHER" id="PTHR43775:SF51">
    <property type="entry name" value="INACTIVE PHENOLPHTHIOCEROL SYNTHESIS POLYKETIDE SYNTHASE TYPE I PKS1-RELATED"/>
    <property type="match status" value="1"/>
</dbReference>
<dbReference type="Gene3D" id="3.40.366.10">
    <property type="entry name" value="Malonyl-Coenzyme A Acyl Carrier Protein, domain 2"/>
    <property type="match status" value="1"/>
</dbReference>
<feature type="region of interest" description="Disordered" evidence="6">
    <location>
        <begin position="1"/>
        <end position="57"/>
    </location>
</feature>
<dbReference type="Pfam" id="PF14765">
    <property type="entry name" value="PS-DH"/>
    <property type="match status" value="1"/>
</dbReference>
<dbReference type="RefSeq" id="WP_398663540.1">
    <property type="nucleotide sequence ID" value="NZ_JBITDC010000052.1"/>
</dbReference>
<evidence type="ECO:0000313" key="9">
    <source>
        <dbReference type="Proteomes" id="UP001612415"/>
    </source>
</evidence>
<evidence type="ECO:0000256" key="1">
    <source>
        <dbReference type="ARBA" id="ARBA00004792"/>
    </source>
</evidence>